<comment type="caution">
    <text evidence="3">The sequence shown here is derived from an EMBL/GenBank/DDBJ whole genome shotgun (WGS) entry which is preliminary data.</text>
</comment>
<dbReference type="InterPro" id="IPR011050">
    <property type="entry name" value="Pectin_lyase_fold/virulence"/>
</dbReference>
<dbReference type="Proteomes" id="UP001295684">
    <property type="component" value="Unassembled WGS sequence"/>
</dbReference>
<name>A0AAD1U7N0_EUPCR</name>
<dbReference type="InterPro" id="IPR009030">
    <property type="entry name" value="Growth_fac_rcpt_cys_sf"/>
</dbReference>
<feature type="transmembrane region" description="Helical" evidence="2">
    <location>
        <begin position="1585"/>
        <end position="1605"/>
    </location>
</feature>
<dbReference type="EMBL" id="CAMPGE010004618">
    <property type="protein sequence ID" value="CAI2363468.1"/>
    <property type="molecule type" value="Genomic_DNA"/>
</dbReference>
<evidence type="ECO:0000313" key="4">
    <source>
        <dbReference type="Proteomes" id="UP001295684"/>
    </source>
</evidence>
<feature type="compositionally biased region" description="Basic and acidic residues" evidence="1">
    <location>
        <begin position="1962"/>
        <end position="1984"/>
    </location>
</feature>
<feature type="compositionally biased region" description="Polar residues" evidence="1">
    <location>
        <begin position="2023"/>
        <end position="2036"/>
    </location>
</feature>
<dbReference type="Gene3D" id="2.10.220.10">
    <property type="entry name" value="Hormone Receptor, Insulin-like Growth Factor Receptor 1, Chain A, domain 2"/>
    <property type="match status" value="1"/>
</dbReference>
<feature type="transmembrane region" description="Helical" evidence="2">
    <location>
        <begin position="1901"/>
        <end position="1918"/>
    </location>
</feature>
<dbReference type="InterPro" id="IPR006212">
    <property type="entry name" value="Furin_repeat"/>
</dbReference>
<accession>A0AAD1U7N0</accession>
<keyword evidence="2" id="KW-0472">Membrane</keyword>
<reference evidence="3" key="1">
    <citation type="submission" date="2023-07" db="EMBL/GenBank/DDBJ databases">
        <authorList>
            <consortium name="AG Swart"/>
            <person name="Singh M."/>
            <person name="Singh A."/>
            <person name="Seah K."/>
            <person name="Emmerich C."/>
        </authorList>
    </citation>
    <scope>NUCLEOTIDE SEQUENCE</scope>
    <source>
        <strain evidence="3">DP1</strain>
    </source>
</reference>
<feature type="transmembrane region" description="Helical" evidence="2">
    <location>
        <begin position="1833"/>
        <end position="1856"/>
    </location>
</feature>
<keyword evidence="2" id="KW-1133">Transmembrane helix</keyword>
<feature type="transmembrane region" description="Helical" evidence="2">
    <location>
        <begin position="1716"/>
        <end position="1733"/>
    </location>
</feature>
<dbReference type="PANTHER" id="PTHR11319">
    <property type="entry name" value="G PROTEIN-COUPLED RECEPTOR-RELATED"/>
    <property type="match status" value="1"/>
</dbReference>
<evidence type="ECO:0000256" key="1">
    <source>
        <dbReference type="SAM" id="MobiDB-lite"/>
    </source>
</evidence>
<dbReference type="CDD" id="cd00064">
    <property type="entry name" value="FU"/>
    <property type="match status" value="1"/>
</dbReference>
<gene>
    <name evidence="3" type="ORF">ECRASSUSDP1_LOCUS4804</name>
</gene>
<sequence length="2078" mass="233730">MDEVKDGIGWYYSRKFGFLQLLNIFSSSNRRDFYGRYYLTKTKSCKLFELFRLKIIQAIIFLVFCGQVCAFYPSKCDDGYFGESENCIPCDSSCKTCSDITTCDSCENFMRKNYTTGLCEACPEGQYYDEIGDNCLPCNGVCKSQCLYQTSCFECPPEKILDINTLKCIDSCSSGQIKITSDRMNIDKICRTLSIYIDPGSQKLLELGTLEFPYRTFKSAASEIINHYSNTNLEVKLFIKDGFIEMDTFYFINMTRIIITAHPDYQLSYRRAQISFTSQHQHGISKKASFHLLKNTNINYNDVIKIGQFGEREMSSLSKINVGIVLARTNLEIFDVDIHSNELEFFCVPIYLQEKQVKLYEMDFNTTGFSFEVQDPMSMHLENITVDVSRWGRFVDTLNVFCNYPEAYTQSIMYAKTITPKVSIERSSYDYSILMSSLPGNHSIIDVDCGAYPINKNLDPCIIVGYNPVCVPDDDLLQNIYYDSINFDGRPIDAGTGYMFAAPIVAFAVPNRRIHIEMQNFTYYDIVQDWEYGLFYLYAAGSEKAKLSNFKFHNVSCNLFFMEISALADLEVKNFTVENSLNHPSELLKITNFGDIQIEDIYFKNFSNQGDTQISLFSIILPETSSIFLNNLNFEDMKIASVPLVYINAAPMMVTATNLMFKDAQTPDDQSLISFLSINSLAISNVTLENARPISSAGNREKIINIASLNLETMIQFEFSNFTITNSSLSLFSIGIITKLTSLERNMAFNNIGYFDCSIPTPRSLISTNGFVGDLNLNIKFNLLKFENVEFVTTGSLVEMKHQLPTTVYFENSSISRISSGTIDAEGNKLNDLTTKFKFVNSTFSEVTTPIVPFISTSNNLVFEISNSSFIGFTSMNLISGIIRASERSVIKIEDSVFRNNSAIVSPVFRAETEASIICTNCIISDNFGITNGVFEVASGAVLEIYLSFMYRNYAIEYSIGTFFSAFIPSIISGTQMYSNSAIQQSDLAGELSSNCSRICFLDNIMKDYLNNLNFSTIHEIDTLMQLLQAEVYIINNTRISNCSSILDSFSSTLRIENSTLFDIDFTQSPMSLVSTTATLNNLEIANCTKLNAQDDISFIQIISGTLESYGLAIINANYRVAQLSFSTGIMNYTKFTNVANEKGLIGALNCGQFKIDTLLLINTTATANSLISIQGSNDFEVMNIKLSGYQYKLAQFSSSNISLIHNLEISDGKQSLEFVESDLRKMSNCTFSNNAETNVTRGGAIKIIDSKITIEETTFRNNSAYSGGAIAFECTSMSNCELNIVNSNFIENKAGVSGGAIYYNYNNPRVLNTMFSSNTADYGPNFASYPAKIGISDGSTDQDITLSSIGSGITIEESLKLAIYDIDNQRMNLDNSSQIIILQKNASEAIIKGINAIVVNGGVAEFNNIAAIAKGQIRYSKFSLSSKSIDTKKVSEVLGASFTQKDLEIKFRDCQPGEMIVGNECEICAAGTYSLQQNSTECISCDLNAVCLGSNQVSVAPGHWRRFQNSTKIVECIVEEACDGGFVSTENSSQNSDSSNIHPVKCAEGYSGNLCSQCVVTEDAKYQRINDFECSKCPNQILNTIQVVLTLLVVLFFFILMVVINVKKTDESELSVSLRILANYLQLITVSTTMTNDYPAGLLTLTVPMRLFGGSTDAFMSFDCFITDTDVKFMFDSNAIFKLFLMIFLPVALFIFATTMWILVKLIKPKWVKNIQRNLVISFITIVFLLHPKLAEKSISMFKCVEIDEGFKVSKIDTNIECYSSTHLKWCIFVSIPILIIWVILCPLITFIIIYKGRKNRDSKIMGYFLMMYQGLKPEVIYWEFINTTRKIAILFLLLFELKVAINLSIIILLLTARLQIMLKPYKNKENNKIEFLSVMGGISIIMAALVYSGYEQHSILNGVVLIAVILINLKFLKEWLFSLLQIHRENNRTVEIILIVLCKIFCQKLPKSKSQIIKETEEKSQKLPKKSEKEPNNDSDLNKKKRLKKFKRKGNRRNKFKKSKSSRKNFKAFQVVKQNYGNNNQSNDVSSISPAGSHKNSERVLFKPAPRALNFDFDIDPKEQDADIMWIKRRVV</sequence>
<evidence type="ECO:0000256" key="2">
    <source>
        <dbReference type="SAM" id="Phobius"/>
    </source>
</evidence>
<dbReference type="SUPFAM" id="SSF57184">
    <property type="entry name" value="Growth factor receptor domain"/>
    <property type="match status" value="1"/>
</dbReference>
<dbReference type="Gene3D" id="2.10.50.10">
    <property type="entry name" value="Tumor Necrosis Factor Receptor, subunit A, domain 2"/>
    <property type="match status" value="1"/>
</dbReference>
<feature type="region of interest" description="Disordered" evidence="1">
    <location>
        <begin position="1962"/>
        <end position="2009"/>
    </location>
</feature>
<proteinExistence type="predicted"/>
<keyword evidence="2" id="KW-0812">Transmembrane</keyword>
<dbReference type="SMART" id="SM00261">
    <property type="entry name" value="FU"/>
    <property type="match status" value="2"/>
</dbReference>
<evidence type="ECO:0000313" key="3">
    <source>
        <dbReference type="EMBL" id="CAI2363468.1"/>
    </source>
</evidence>
<organism evidence="3 4">
    <name type="scientific">Euplotes crassus</name>
    <dbReference type="NCBI Taxonomy" id="5936"/>
    <lineage>
        <taxon>Eukaryota</taxon>
        <taxon>Sar</taxon>
        <taxon>Alveolata</taxon>
        <taxon>Ciliophora</taxon>
        <taxon>Intramacronucleata</taxon>
        <taxon>Spirotrichea</taxon>
        <taxon>Hypotrichia</taxon>
        <taxon>Euplotida</taxon>
        <taxon>Euplotidae</taxon>
        <taxon>Moneuplotes</taxon>
    </lineage>
</organism>
<dbReference type="SUPFAM" id="SSF51126">
    <property type="entry name" value="Pectin lyase-like"/>
    <property type="match status" value="1"/>
</dbReference>
<protein>
    <submittedName>
        <fullName evidence="3">Uncharacterized protein</fullName>
    </submittedName>
</protein>
<keyword evidence="4" id="KW-1185">Reference proteome</keyword>
<feature type="transmembrane region" description="Helical" evidence="2">
    <location>
        <begin position="1773"/>
        <end position="1796"/>
    </location>
</feature>
<feature type="region of interest" description="Disordered" evidence="1">
    <location>
        <begin position="2023"/>
        <end position="2042"/>
    </location>
</feature>
<feature type="transmembrane region" description="Helical" evidence="2">
    <location>
        <begin position="1877"/>
        <end position="1895"/>
    </location>
</feature>
<dbReference type="PANTHER" id="PTHR11319:SF35">
    <property type="entry name" value="OUTER MEMBRANE PROTEIN PMPC-RELATED"/>
    <property type="match status" value="1"/>
</dbReference>
<feature type="transmembrane region" description="Helical" evidence="2">
    <location>
        <begin position="1680"/>
        <end position="1704"/>
    </location>
</feature>
<feature type="compositionally biased region" description="Basic residues" evidence="1">
    <location>
        <begin position="1985"/>
        <end position="2009"/>
    </location>
</feature>